<proteinExistence type="predicted"/>
<dbReference type="EMBL" id="CADCUS010000558">
    <property type="protein sequence ID" value="CAA9441773.1"/>
    <property type="molecule type" value="Genomic_DNA"/>
</dbReference>
<name>A0A6J4QEM2_9PSEU</name>
<evidence type="ECO:0000313" key="1">
    <source>
        <dbReference type="EMBL" id="CAA9441773.1"/>
    </source>
</evidence>
<reference evidence="1" key="1">
    <citation type="submission" date="2020-02" db="EMBL/GenBank/DDBJ databases">
        <authorList>
            <person name="Meier V. D."/>
        </authorList>
    </citation>
    <scope>NUCLEOTIDE SEQUENCE</scope>
    <source>
        <strain evidence="1">AVDCRST_MAG66</strain>
    </source>
</reference>
<protein>
    <submittedName>
        <fullName evidence="1">Uncharacterized protein</fullName>
    </submittedName>
</protein>
<feature type="non-terminal residue" evidence="1">
    <location>
        <position position="1"/>
    </location>
</feature>
<feature type="non-terminal residue" evidence="1">
    <location>
        <position position="33"/>
    </location>
</feature>
<accession>A0A6J4QEM2</accession>
<sequence>WRPRPGSPPPRPCWPRASPSWPSCCARPPRAGA</sequence>
<dbReference type="AlphaFoldDB" id="A0A6J4QEM2"/>
<gene>
    <name evidence="1" type="ORF">AVDCRST_MAG66-4048</name>
</gene>
<organism evidence="1">
    <name type="scientific">uncultured Pseudonocardia sp</name>
    <dbReference type="NCBI Taxonomy" id="211455"/>
    <lineage>
        <taxon>Bacteria</taxon>
        <taxon>Bacillati</taxon>
        <taxon>Actinomycetota</taxon>
        <taxon>Actinomycetes</taxon>
        <taxon>Pseudonocardiales</taxon>
        <taxon>Pseudonocardiaceae</taxon>
        <taxon>Pseudonocardia</taxon>
        <taxon>environmental samples</taxon>
    </lineage>
</organism>